<sequence>MRSHPLRIAAGITGILVVCIGAITFMLDGSPTGIDDAVMSWFVAHRGGTATTIITQVTLAFGPVSVTAWTAIAALGFFIRDRALTRAVALIATVAVAGALGEVAKLIVSRHRPPALDQLGVLEMTYSYPSGHVTGTTALVCALVVLVTDRARRSTRMVAWFLATVVVVVAAGTRLYLGVHWVSDVVAGAALGVAVGVTVTELSVAVLARFGPHAPSAARKLLPGAAPGPDAARHRAVLR</sequence>
<protein>
    <submittedName>
        <fullName evidence="3">Phosphatase PAP2 family protein</fullName>
    </submittedName>
</protein>
<reference evidence="3 4" key="1">
    <citation type="submission" date="2020-01" db="EMBL/GenBank/DDBJ databases">
        <title>Investigation of new actinobacteria for the biodesulphurisation of diesel fuel.</title>
        <authorList>
            <person name="Athi Narayanan S.M."/>
        </authorList>
    </citation>
    <scope>NUCLEOTIDE SEQUENCE [LARGE SCALE GENOMIC DNA]</scope>
    <source>
        <strain evidence="3 4">213E</strain>
    </source>
</reference>
<feature type="transmembrane region" description="Helical" evidence="1">
    <location>
        <begin position="128"/>
        <end position="147"/>
    </location>
</feature>
<gene>
    <name evidence="3" type="ORF">GYA93_10590</name>
</gene>
<keyword evidence="1" id="KW-0812">Transmembrane</keyword>
<accession>A0A7K3LP49</accession>
<proteinExistence type="predicted"/>
<dbReference type="Proteomes" id="UP000466307">
    <property type="component" value="Unassembled WGS sequence"/>
</dbReference>
<organism evidence="3 4">
    <name type="scientific">Gordonia desulfuricans</name>
    <dbReference type="NCBI Taxonomy" id="89051"/>
    <lineage>
        <taxon>Bacteria</taxon>
        <taxon>Bacillati</taxon>
        <taxon>Actinomycetota</taxon>
        <taxon>Actinomycetes</taxon>
        <taxon>Mycobacteriales</taxon>
        <taxon>Gordoniaceae</taxon>
        <taxon>Gordonia</taxon>
    </lineage>
</organism>
<feature type="transmembrane region" description="Helical" evidence="1">
    <location>
        <begin position="159"/>
        <end position="179"/>
    </location>
</feature>
<dbReference type="PANTHER" id="PTHR14969:SF13">
    <property type="entry name" value="AT30094P"/>
    <property type="match status" value="1"/>
</dbReference>
<keyword evidence="1" id="KW-1133">Transmembrane helix</keyword>
<evidence type="ECO:0000259" key="2">
    <source>
        <dbReference type="SMART" id="SM00014"/>
    </source>
</evidence>
<comment type="caution">
    <text evidence="3">The sequence shown here is derived from an EMBL/GenBank/DDBJ whole genome shotgun (WGS) entry which is preliminary data.</text>
</comment>
<dbReference type="SUPFAM" id="SSF48317">
    <property type="entry name" value="Acid phosphatase/Vanadium-dependent haloperoxidase"/>
    <property type="match status" value="1"/>
</dbReference>
<dbReference type="Gene3D" id="1.20.144.10">
    <property type="entry name" value="Phosphatidic acid phosphatase type 2/haloperoxidase"/>
    <property type="match status" value="1"/>
</dbReference>
<feature type="transmembrane region" description="Helical" evidence="1">
    <location>
        <begin position="185"/>
        <end position="210"/>
    </location>
</feature>
<dbReference type="InterPro" id="IPR000326">
    <property type="entry name" value="PAP2/HPO"/>
</dbReference>
<evidence type="ECO:0000256" key="1">
    <source>
        <dbReference type="SAM" id="Phobius"/>
    </source>
</evidence>
<dbReference type="PANTHER" id="PTHR14969">
    <property type="entry name" value="SPHINGOSINE-1-PHOSPHATE PHOSPHOHYDROLASE"/>
    <property type="match status" value="1"/>
</dbReference>
<dbReference type="RefSeq" id="WP_053776797.1">
    <property type="nucleotide sequence ID" value="NZ_JAADZU010000028.1"/>
</dbReference>
<feature type="domain" description="Phosphatidic acid phosphatase type 2/haloperoxidase" evidence="2">
    <location>
        <begin position="85"/>
        <end position="200"/>
    </location>
</feature>
<evidence type="ECO:0000313" key="3">
    <source>
        <dbReference type="EMBL" id="NDK90025.1"/>
    </source>
</evidence>
<feature type="transmembrane region" description="Helical" evidence="1">
    <location>
        <begin position="7"/>
        <end position="27"/>
    </location>
</feature>
<dbReference type="CDD" id="cd03392">
    <property type="entry name" value="PAP2_like_2"/>
    <property type="match status" value="1"/>
</dbReference>
<dbReference type="SMART" id="SM00014">
    <property type="entry name" value="acidPPc"/>
    <property type="match status" value="1"/>
</dbReference>
<keyword evidence="1" id="KW-0472">Membrane</keyword>
<feature type="transmembrane region" description="Helical" evidence="1">
    <location>
        <begin position="47"/>
        <end position="75"/>
    </location>
</feature>
<dbReference type="AlphaFoldDB" id="A0A7K3LP49"/>
<name>A0A7K3LP49_9ACTN</name>
<feature type="transmembrane region" description="Helical" evidence="1">
    <location>
        <begin position="87"/>
        <end position="108"/>
    </location>
</feature>
<dbReference type="EMBL" id="JAADZU010000028">
    <property type="protein sequence ID" value="NDK90025.1"/>
    <property type="molecule type" value="Genomic_DNA"/>
</dbReference>
<keyword evidence="4" id="KW-1185">Reference proteome</keyword>
<dbReference type="InterPro" id="IPR036938">
    <property type="entry name" value="PAP2/HPO_sf"/>
</dbReference>
<evidence type="ECO:0000313" key="4">
    <source>
        <dbReference type="Proteomes" id="UP000466307"/>
    </source>
</evidence>
<dbReference type="Pfam" id="PF01569">
    <property type="entry name" value="PAP2"/>
    <property type="match status" value="1"/>
</dbReference>